<sequence>MTMYRRLGWLNEVIIVQTDCRFGHDRYREPSPHGSRKLLEFCFQAIRLFVCLIVPEIVIRIGFNFTKIFLQII</sequence>
<dbReference type="AlphaFoldDB" id="A0A0J5WAY3"/>
<reference evidence="1 2" key="1">
    <citation type="submission" date="2015-05" db="EMBL/GenBank/DDBJ databases">
        <title>Draft genome of Burkholderia cepacia LK29.</title>
        <authorList>
            <person name="Chan X.Y."/>
        </authorList>
    </citation>
    <scope>NUCLEOTIDE SEQUENCE [LARGE SCALE GENOMIC DNA]</scope>
    <source>
        <strain evidence="1 2">LK29</strain>
    </source>
</reference>
<dbReference type="EMBL" id="LDWR01000093">
    <property type="protein sequence ID" value="KML44230.1"/>
    <property type="molecule type" value="Genomic_DNA"/>
</dbReference>
<organism evidence="1 2">
    <name type="scientific">Burkholderia cepacia</name>
    <name type="common">Pseudomonas cepacia</name>
    <dbReference type="NCBI Taxonomy" id="292"/>
    <lineage>
        <taxon>Bacteria</taxon>
        <taxon>Pseudomonadati</taxon>
        <taxon>Pseudomonadota</taxon>
        <taxon>Betaproteobacteria</taxon>
        <taxon>Burkholderiales</taxon>
        <taxon>Burkholderiaceae</taxon>
        <taxon>Burkholderia</taxon>
        <taxon>Burkholderia cepacia complex</taxon>
    </lineage>
</organism>
<dbReference type="Proteomes" id="UP000036338">
    <property type="component" value="Unassembled WGS sequence"/>
</dbReference>
<accession>A0A0J5WAY3</accession>
<dbReference type="PATRIC" id="fig|292.27.peg.8697"/>
<comment type="caution">
    <text evidence="1">The sequence shown here is derived from an EMBL/GenBank/DDBJ whole genome shotgun (WGS) entry which is preliminary data.</text>
</comment>
<evidence type="ECO:0000313" key="2">
    <source>
        <dbReference type="Proteomes" id="UP000036338"/>
    </source>
</evidence>
<protein>
    <submittedName>
        <fullName evidence="1">Uncharacterized protein</fullName>
    </submittedName>
</protein>
<name>A0A0J5WAY3_BURCE</name>
<proteinExistence type="predicted"/>
<evidence type="ECO:0000313" key="1">
    <source>
        <dbReference type="EMBL" id="KML44230.1"/>
    </source>
</evidence>
<gene>
    <name evidence="1" type="ORF">VL15_37005</name>
</gene>